<evidence type="ECO:0000256" key="1">
    <source>
        <dbReference type="SAM" id="Phobius"/>
    </source>
</evidence>
<dbReference type="Proteomes" id="UP000322267">
    <property type="component" value="Unassembled WGS sequence"/>
</dbReference>
<dbReference type="EMBL" id="VTEI01000004">
    <property type="protein sequence ID" value="TYS17082.1"/>
    <property type="molecule type" value="Genomic_DNA"/>
</dbReference>
<evidence type="ECO:0008006" key="4">
    <source>
        <dbReference type="Google" id="ProtNLM"/>
    </source>
</evidence>
<name>A0A5D4NWG6_9BACI</name>
<proteinExistence type="predicted"/>
<evidence type="ECO:0000313" key="2">
    <source>
        <dbReference type="EMBL" id="TYS17082.1"/>
    </source>
</evidence>
<keyword evidence="1" id="KW-1133">Transmembrane helix</keyword>
<dbReference type="OrthoDB" id="2881381at2"/>
<dbReference type="AlphaFoldDB" id="A0A5D4NWG6"/>
<evidence type="ECO:0000313" key="3">
    <source>
        <dbReference type="Proteomes" id="UP000322267"/>
    </source>
</evidence>
<organism evidence="2 3">
    <name type="scientific">Rossellomorea vietnamensis</name>
    <dbReference type="NCBI Taxonomy" id="218284"/>
    <lineage>
        <taxon>Bacteria</taxon>
        <taxon>Bacillati</taxon>
        <taxon>Bacillota</taxon>
        <taxon>Bacilli</taxon>
        <taxon>Bacillales</taxon>
        <taxon>Bacillaceae</taxon>
        <taxon>Rossellomorea</taxon>
    </lineage>
</organism>
<feature type="transmembrane region" description="Helical" evidence="1">
    <location>
        <begin position="49"/>
        <end position="70"/>
    </location>
</feature>
<protein>
    <recommendedName>
        <fullName evidence="4">MucB/RseB N-terminal domain-containing protein</fullName>
    </recommendedName>
</protein>
<gene>
    <name evidence="2" type="ORF">FZC78_10710</name>
</gene>
<comment type="caution">
    <text evidence="2">The sequence shown here is derived from an EMBL/GenBank/DDBJ whole genome shotgun (WGS) entry which is preliminary data.</text>
</comment>
<keyword evidence="1" id="KW-0472">Membrane</keyword>
<reference evidence="2 3" key="1">
    <citation type="submission" date="2019-08" db="EMBL/GenBank/DDBJ databases">
        <title>Bacillus genomes from the desert of Cuatro Cienegas, Coahuila.</title>
        <authorList>
            <person name="Olmedo-Alvarez G."/>
        </authorList>
    </citation>
    <scope>NUCLEOTIDE SEQUENCE [LARGE SCALE GENOMIC DNA]</scope>
    <source>
        <strain evidence="2 3">CH34_1T</strain>
    </source>
</reference>
<dbReference type="RefSeq" id="WP_148939697.1">
    <property type="nucleotide sequence ID" value="NZ_VTEI01000004.1"/>
</dbReference>
<keyword evidence="1" id="KW-0812">Transmembrane</keyword>
<accession>A0A5D4NWG6</accession>
<sequence length="523" mass="61631">MTDRLKKLKEDMDDTVLNGLDFREKNKVKVRKTFVTNHDNVKHNRRINLGFVLSLCFTTLFIGSASYILVNNTNISEEDSLTKETDVDVIADNDQKSLQVSHPKPKENYEKMTKEEILHKLFNSVDYFETAAGKFEVYERYYDGSSSKETVEYKMSNKGVIGGYEKIINHPDPENPQTKQTTQETYYNSNQLWHLKWDLNQYSTKDYEPEEKRPVVKAEDIFNMDPDDIFEFDSRKMYRESPPSLIAFSSLFNYTFVAKFLRYENEWTIEKQNEELLGHNTLVIYGRLDDSLVNIMQPEEKDFRIWIDKDTGIIVKREVYNEAGELVSYLHPSNLVINETYLTDEFEPELEEYQEERRWLNPPPQDKRESELEVIEHADTKLSKVKEVMVDQRETMPLFFEFANSKITPFSASIEKYQEDYQAFVVYSYDKPETEQGSGSRLLYTRIYPKDTYLRKTGDFDRPLGDEIEALKVNGIQWRIYKVQGTDDVHVKGELDEHILELVTHDVSFDETKRMLSTFQKVK</sequence>